<dbReference type="OrthoDB" id="1620351at2759"/>
<feature type="region of interest" description="Disordered" evidence="1">
    <location>
        <begin position="157"/>
        <end position="186"/>
    </location>
</feature>
<protein>
    <submittedName>
        <fullName evidence="2">Uncharacterized protein</fullName>
    </submittedName>
</protein>
<proteinExistence type="predicted"/>
<dbReference type="Proteomes" id="UP001055439">
    <property type="component" value="Chromosome 4"/>
</dbReference>
<gene>
    <name evidence="2" type="ORF">MUK42_36975</name>
</gene>
<evidence type="ECO:0000313" key="3">
    <source>
        <dbReference type="Proteomes" id="UP001055439"/>
    </source>
</evidence>
<organism evidence="2 3">
    <name type="scientific">Musa troglodytarum</name>
    <name type="common">fe'i banana</name>
    <dbReference type="NCBI Taxonomy" id="320322"/>
    <lineage>
        <taxon>Eukaryota</taxon>
        <taxon>Viridiplantae</taxon>
        <taxon>Streptophyta</taxon>
        <taxon>Embryophyta</taxon>
        <taxon>Tracheophyta</taxon>
        <taxon>Spermatophyta</taxon>
        <taxon>Magnoliopsida</taxon>
        <taxon>Liliopsida</taxon>
        <taxon>Zingiberales</taxon>
        <taxon>Musaceae</taxon>
        <taxon>Musa</taxon>
    </lineage>
</organism>
<keyword evidence="3" id="KW-1185">Reference proteome</keyword>
<dbReference type="AlphaFoldDB" id="A0A9E7FNV0"/>
<name>A0A9E7FNV0_9LILI</name>
<accession>A0A9E7FNV0</accession>
<dbReference type="EMBL" id="CP097506">
    <property type="protein sequence ID" value="URD99294.1"/>
    <property type="molecule type" value="Genomic_DNA"/>
</dbReference>
<reference evidence="2" key="1">
    <citation type="submission" date="2022-05" db="EMBL/GenBank/DDBJ databases">
        <title>The Musa troglodytarum L. genome provides insights into the mechanism of non-climacteric behaviour and enrichment of carotenoids.</title>
        <authorList>
            <person name="Wang J."/>
        </authorList>
    </citation>
    <scope>NUCLEOTIDE SEQUENCE</scope>
    <source>
        <tissue evidence="2">Leaf</tissue>
    </source>
</reference>
<sequence>MWLTKVGLQAGRYSGRRRPDLNRTPQALQSVLAPSGPARHCGVFWAPQWLQRRSPEPDAVGDGLGLRPRFFGPGFVARARGGGGTSWRRKLWSPPATGRWSYMRHEVEHEEDAELEVLVGEERESANRTGTDMYRAGEWAGRGRWRLLRLAFTDAMPSVESPPTAESKEEATCGAAAEGSSVFLWD</sequence>
<evidence type="ECO:0000313" key="2">
    <source>
        <dbReference type="EMBL" id="URD99294.1"/>
    </source>
</evidence>
<evidence type="ECO:0000256" key="1">
    <source>
        <dbReference type="SAM" id="MobiDB-lite"/>
    </source>
</evidence>